<sequence>MALDTVDFTPSAPSQSVSDPTSTSHQRHGDNSGLADGSSSEESCDKVDVTTLLALHCQLNTNLAGERHSYSTLEDSPPNSRSSSPGPCSVTSATTPSVYNLDSFANNFFDTLKHTPWLSRWRSSPSTRSASRSRPRPSVEPTDFRTPSEHPEKRFVDSIGIVCPGVTDRVQCDHPLAHFVFTFRICEPIEYTTVLADHGITYADYSRLLASLQNFMDDHVVEARRQGSHEKLPSITGNKPSASRSQEALVARHYFHGSALFDTTEQLGNARQQADALNQLLEDITSNLRARHCPVMVCVGSFSLFAPHRISEAHIQILHVPFTPQKRSSSTALDARRSQRLSFVNQSLLASSQPRSVSRSRPKLESRSQSDRLPCASSSRHHHQSSQSRDRSRPYALWPNAIPSRRRQEMCDNADRYGVDPYFRQWMRATINSRTRSSTYAKYMIEQEDDPFVNRRLGYTDSSSENRAKYEHNRKLECRRTIEHGSRLRLVRFGFRYTLYPPHTPEMEELGLTEEKYHDILSTIGDIQANAQLCTKYPMSYLLSSLNKIRHRSIEDALMKVSEYIRELNASQRRVVWTIEKIPGVYDRGLAKDRTEWEISAWNGEDPLELLLELERWGIIEQKLSIEDED</sequence>
<proteinExistence type="predicted"/>
<feature type="compositionally biased region" description="Low complexity" evidence="1">
    <location>
        <begin position="76"/>
        <end position="92"/>
    </location>
</feature>
<evidence type="ECO:0000313" key="2">
    <source>
        <dbReference type="EMBL" id="KAF1916953.1"/>
    </source>
</evidence>
<protein>
    <submittedName>
        <fullName evidence="2">Uncharacterized protein</fullName>
    </submittedName>
</protein>
<dbReference type="OrthoDB" id="3785702at2759"/>
<reference evidence="2" key="1">
    <citation type="journal article" date="2020" name="Stud. Mycol.">
        <title>101 Dothideomycetes genomes: a test case for predicting lifestyles and emergence of pathogens.</title>
        <authorList>
            <person name="Haridas S."/>
            <person name="Albert R."/>
            <person name="Binder M."/>
            <person name="Bloem J."/>
            <person name="Labutti K."/>
            <person name="Salamov A."/>
            <person name="Andreopoulos B."/>
            <person name="Baker S."/>
            <person name="Barry K."/>
            <person name="Bills G."/>
            <person name="Bluhm B."/>
            <person name="Cannon C."/>
            <person name="Castanera R."/>
            <person name="Culley D."/>
            <person name="Daum C."/>
            <person name="Ezra D."/>
            <person name="Gonzalez J."/>
            <person name="Henrissat B."/>
            <person name="Kuo A."/>
            <person name="Liang C."/>
            <person name="Lipzen A."/>
            <person name="Lutzoni F."/>
            <person name="Magnuson J."/>
            <person name="Mondo S."/>
            <person name="Nolan M."/>
            <person name="Ohm R."/>
            <person name="Pangilinan J."/>
            <person name="Park H.-J."/>
            <person name="Ramirez L."/>
            <person name="Alfaro M."/>
            <person name="Sun H."/>
            <person name="Tritt A."/>
            <person name="Yoshinaga Y."/>
            <person name="Zwiers L.-H."/>
            <person name="Turgeon B."/>
            <person name="Goodwin S."/>
            <person name="Spatafora J."/>
            <person name="Crous P."/>
            <person name="Grigoriev I."/>
        </authorList>
    </citation>
    <scope>NUCLEOTIDE SEQUENCE</scope>
    <source>
        <strain evidence="2">HMLAC05119</strain>
    </source>
</reference>
<dbReference type="AlphaFoldDB" id="A0A6A5QNJ5"/>
<evidence type="ECO:0000256" key="1">
    <source>
        <dbReference type="SAM" id="MobiDB-lite"/>
    </source>
</evidence>
<feature type="compositionally biased region" description="Low complexity" evidence="1">
    <location>
        <begin position="120"/>
        <end position="132"/>
    </location>
</feature>
<organism evidence="2 3">
    <name type="scientific">Ampelomyces quisqualis</name>
    <name type="common">Powdery mildew agent</name>
    <dbReference type="NCBI Taxonomy" id="50730"/>
    <lineage>
        <taxon>Eukaryota</taxon>
        <taxon>Fungi</taxon>
        <taxon>Dikarya</taxon>
        <taxon>Ascomycota</taxon>
        <taxon>Pezizomycotina</taxon>
        <taxon>Dothideomycetes</taxon>
        <taxon>Pleosporomycetidae</taxon>
        <taxon>Pleosporales</taxon>
        <taxon>Pleosporineae</taxon>
        <taxon>Phaeosphaeriaceae</taxon>
        <taxon>Ampelomyces</taxon>
    </lineage>
</organism>
<keyword evidence="3" id="KW-1185">Reference proteome</keyword>
<feature type="region of interest" description="Disordered" evidence="1">
    <location>
        <begin position="68"/>
        <end position="92"/>
    </location>
</feature>
<gene>
    <name evidence="2" type="ORF">BDU57DRAFT_450408</name>
</gene>
<feature type="region of interest" description="Disordered" evidence="1">
    <location>
        <begin position="120"/>
        <end position="150"/>
    </location>
</feature>
<accession>A0A6A5QNJ5</accession>
<dbReference type="EMBL" id="ML979135">
    <property type="protein sequence ID" value="KAF1916953.1"/>
    <property type="molecule type" value="Genomic_DNA"/>
</dbReference>
<evidence type="ECO:0000313" key="3">
    <source>
        <dbReference type="Proteomes" id="UP000800096"/>
    </source>
</evidence>
<feature type="region of interest" description="Disordered" evidence="1">
    <location>
        <begin position="1"/>
        <end position="42"/>
    </location>
</feature>
<name>A0A6A5QNJ5_AMPQU</name>
<feature type="region of interest" description="Disordered" evidence="1">
    <location>
        <begin position="352"/>
        <end position="397"/>
    </location>
</feature>
<feature type="compositionally biased region" description="Polar residues" evidence="1">
    <location>
        <begin position="11"/>
        <end position="24"/>
    </location>
</feature>
<dbReference type="Proteomes" id="UP000800096">
    <property type="component" value="Unassembled WGS sequence"/>
</dbReference>